<name>A0A6G1PB94_CHAAH</name>
<gene>
    <name evidence="1" type="ORF">EXN66_Car002980</name>
</gene>
<dbReference type="GO" id="GO:0005856">
    <property type="term" value="C:cytoskeleton"/>
    <property type="evidence" value="ECO:0007669"/>
    <property type="project" value="TreeGrafter"/>
</dbReference>
<dbReference type="AlphaFoldDB" id="A0A6G1PB94"/>
<sequence length="76" mass="8970">MLHPHALAPSFTKIREWYQSRTVISRDYTSYFATINELKDKIRIASKLNAKTVLDTDNARLAAEDFKMKLLQWNRK</sequence>
<dbReference type="PANTHER" id="PTHR23239">
    <property type="entry name" value="INTERMEDIATE FILAMENT"/>
    <property type="match status" value="1"/>
</dbReference>
<dbReference type="GO" id="GO:0005198">
    <property type="term" value="F:structural molecule activity"/>
    <property type="evidence" value="ECO:0007669"/>
    <property type="project" value="InterPro"/>
</dbReference>
<reference evidence="2" key="2">
    <citation type="submission" date="2019-02" db="EMBL/GenBank/DDBJ databases">
        <title>Opniocepnalus argus Var Kimnra genome.</title>
        <authorList>
            <person name="Zhou C."/>
            <person name="Xiao S."/>
        </authorList>
    </citation>
    <scope>NUCLEOTIDE SEQUENCE [LARGE SCALE GENOMIC DNA]</scope>
</reference>
<protein>
    <submittedName>
        <fullName evidence="1">Keratin, type I cytoskeletal 20 Cytokeratin-20</fullName>
    </submittedName>
</protein>
<dbReference type="InterPro" id="IPR002957">
    <property type="entry name" value="Keratin_I"/>
</dbReference>
<reference evidence="1 2" key="1">
    <citation type="submission" date="2019-02" db="EMBL/GenBank/DDBJ databases">
        <title>Opniocepnalus argus genome.</title>
        <authorList>
            <person name="Zhou C."/>
            <person name="Xiao S."/>
        </authorList>
    </citation>
    <scope>NUCLEOTIDE SEQUENCE [LARGE SCALE GENOMIC DNA]</scope>
    <source>
        <strain evidence="1">OARG1902GOOAL</strain>
        <tissue evidence="1">Muscle</tissue>
    </source>
</reference>
<proteinExistence type="predicted"/>
<dbReference type="PANTHER" id="PTHR23239:SF180">
    <property type="entry name" value="KERATIN, TYPE I CYTOSKELETAL 17"/>
    <property type="match status" value="1"/>
</dbReference>
<keyword evidence="2" id="KW-1185">Reference proteome</keyword>
<dbReference type="Proteomes" id="UP000503349">
    <property type="component" value="Chromosome 3"/>
</dbReference>
<accession>A0A6G1PB94</accession>
<evidence type="ECO:0000313" key="1">
    <source>
        <dbReference type="EMBL" id="KAF3687308.1"/>
    </source>
</evidence>
<dbReference type="Gene3D" id="1.20.5.1160">
    <property type="entry name" value="Vasodilator-stimulated phosphoprotein"/>
    <property type="match status" value="1"/>
</dbReference>
<organism evidence="1 2">
    <name type="scientific">Channa argus</name>
    <name type="common">Northern snakehead</name>
    <name type="synonym">Ophicephalus argus</name>
    <dbReference type="NCBI Taxonomy" id="215402"/>
    <lineage>
        <taxon>Eukaryota</taxon>
        <taxon>Metazoa</taxon>
        <taxon>Chordata</taxon>
        <taxon>Craniata</taxon>
        <taxon>Vertebrata</taxon>
        <taxon>Euteleostomi</taxon>
        <taxon>Actinopterygii</taxon>
        <taxon>Neopterygii</taxon>
        <taxon>Teleostei</taxon>
        <taxon>Neoteleostei</taxon>
        <taxon>Acanthomorphata</taxon>
        <taxon>Anabantaria</taxon>
        <taxon>Anabantiformes</taxon>
        <taxon>Channoidei</taxon>
        <taxon>Channidae</taxon>
        <taxon>Channa</taxon>
    </lineage>
</organism>
<evidence type="ECO:0000313" key="2">
    <source>
        <dbReference type="Proteomes" id="UP000503349"/>
    </source>
</evidence>
<dbReference type="EMBL" id="CM015714">
    <property type="protein sequence ID" value="KAF3687308.1"/>
    <property type="molecule type" value="Genomic_DNA"/>
</dbReference>